<evidence type="ECO:0000313" key="3">
    <source>
        <dbReference type="Proteomes" id="UP000274822"/>
    </source>
</evidence>
<organism evidence="2 3">
    <name type="scientific">Jimgerdemannia flammicorona</name>
    <dbReference type="NCBI Taxonomy" id="994334"/>
    <lineage>
        <taxon>Eukaryota</taxon>
        <taxon>Fungi</taxon>
        <taxon>Fungi incertae sedis</taxon>
        <taxon>Mucoromycota</taxon>
        <taxon>Mucoromycotina</taxon>
        <taxon>Endogonomycetes</taxon>
        <taxon>Endogonales</taxon>
        <taxon>Endogonaceae</taxon>
        <taxon>Jimgerdemannia</taxon>
    </lineage>
</organism>
<name>A0A433Q1B9_9FUNG</name>
<protein>
    <submittedName>
        <fullName evidence="2">Uncharacterized protein</fullName>
    </submittedName>
</protein>
<accession>A0A433Q1B9</accession>
<feature type="compositionally biased region" description="Polar residues" evidence="1">
    <location>
        <begin position="247"/>
        <end position="259"/>
    </location>
</feature>
<dbReference type="AlphaFoldDB" id="A0A433Q1B9"/>
<feature type="compositionally biased region" description="Basic and acidic residues" evidence="1">
    <location>
        <begin position="260"/>
        <end position="269"/>
    </location>
</feature>
<sequence>MLPIPDTPEDGQGRSKNASTQALVDFLNTTGPEEFKDTHPKRVTTLFFRGRKKLSFPVRTPPANSGKNYVEIVPKIQEDLNGESSVNTSVRCDQTVRAAASNFTSAQSPERSTVMMDKELPILPLPSPQKSRIRGAAVEGRINLGRTLSNATKFSSARSMKPLSLRTEPDKISSIVAPLAAPPHTGGDASIAKTSSLKTRSMTSSTINLPGLSQIVSIPNTSDQKCPITSETYKRENNLPMSQILTQIQTQNSYDTNPVESKKSERGTDNVEATSYQNNDDYSQPRLRNASHQQEEMDLVEAALLQRIEVVWAGMDTKSPSGSTVFTEVEEHACALHETSLVEIQAVESIIKETKQYRRQQDRYLTSHEMSNLRDLRKRVRHVQTQTAEIVSKKNAYTQIEAIITPDLSNATELSTVEFDQSHDSSKRHGSHHSKELRDQIAALLQALARMQRSRKRLVAGMKDSRDKFETLSSLAYRKLRDLWEEKCRWEEEVVELRARLGELEGETAELRGRLSKLQMIHQNRMDDKNYLNMTSKQGNTLD</sequence>
<proteinExistence type="predicted"/>
<feature type="compositionally biased region" description="Polar residues" evidence="1">
    <location>
        <begin position="271"/>
        <end position="282"/>
    </location>
</feature>
<comment type="caution">
    <text evidence="2">The sequence shown here is derived from an EMBL/GenBank/DDBJ whole genome shotgun (WGS) entry which is preliminary data.</text>
</comment>
<feature type="region of interest" description="Disordered" evidence="1">
    <location>
        <begin position="178"/>
        <end position="197"/>
    </location>
</feature>
<reference evidence="2 3" key="1">
    <citation type="journal article" date="2018" name="New Phytol.">
        <title>Phylogenomics of Endogonaceae and evolution of mycorrhizas within Mucoromycota.</title>
        <authorList>
            <person name="Chang Y."/>
            <person name="Desiro A."/>
            <person name="Na H."/>
            <person name="Sandor L."/>
            <person name="Lipzen A."/>
            <person name="Clum A."/>
            <person name="Barry K."/>
            <person name="Grigoriev I.V."/>
            <person name="Martin F.M."/>
            <person name="Stajich J.E."/>
            <person name="Smith M.E."/>
            <person name="Bonito G."/>
            <person name="Spatafora J.W."/>
        </authorList>
    </citation>
    <scope>NUCLEOTIDE SEQUENCE [LARGE SCALE GENOMIC DNA]</scope>
    <source>
        <strain evidence="2 3">AD002</strain>
    </source>
</reference>
<keyword evidence="3" id="KW-1185">Reference proteome</keyword>
<evidence type="ECO:0000313" key="2">
    <source>
        <dbReference type="EMBL" id="RUS23601.1"/>
    </source>
</evidence>
<evidence type="ECO:0000256" key="1">
    <source>
        <dbReference type="SAM" id="MobiDB-lite"/>
    </source>
</evidence>
<feature type="region of interest" description="Disordered" evidence="1">
    <location>
        <begin position="247"/>
        <end position="285"/>
    </location>
</feature>
<gene>
    <name evidence="2" type="ORF">BC938DRAFT_474897</name>
</gene>
<dbReference type="Proteomes" id="UP000274822">
    <property type="component" value="Unassembled WGS sequence"/>
</dbReference>
<dbReference type="EMBL" id="RBNJ01019237">
    <property type="protein sequence ID" value="RUS23601.1"/>
    <property type="molecule type" value="Genomic_DNA"/>
</dbReference>